<keyword evidence="1" id="KW-0812">Transmembrane</keyword>
<dbReference type="Proteomes" id="UP001596978">
    <property type="component" value="Unassembled WGS sequence"/>
</dbReference>
<dbReference type="PANTHER" id="PTHR47148">
    <property type="entry name" value="CYTOCHROME C OXIDASE ASSEMBLY FACTOR 1 HOMOLOG"/>
    <property type="match status" value="1"/>
</dbReference>
<gene>
    <name evidence="2" type="ORF">ACFQ1M_14030</name>
</gene>
<evidence type="ECO:0000256" key="1">
    <source>
        <dbReference type="SAM" id="Phobius"/>
    </source>
</evidence>
<keyword evidence="3" id="KW-1185">Reference proteome</keyword>
<evidence type="ECO:0000313" key="2">
    <source>
        <dbReference type="EMBL" id="MFD0863328.1"/>
    </source>
</evidence>
<keyword evidence="1" id="KW-0472">Membrane</keyword>
<dbReference type="EMBL" id="JBHTJH010000017">
    <property type="protein sequence ID" value="MFD0863328.1"/>
    <property type="molecule type" value="Genomic_DNA"/>
</dbReference>
<keyword evidence="1" id="KW-1133">Transmembrane helix</keyword>
<protein>
    <submittedName>
        <fullName evidence="2">Cytochrome c oxidase assembly factor Coa1 family protein</fullName>
    </submittedName>
</protein>
<comment type="caution">
    <text evidence="2">The sequence shown here is derived from an EMBL/GenBank/DDBJ whole genome shotgun (WGS) entry which is preliminary data.</text>
</comment>
<sequence length="150" mass="16984">MDNELIKEESWWKRNWKWFVPLGGCLTMIILFVVFIGSVFFGVTNALEKSEPYQVALEKANADGYITEQLGTPIKKDGVIQGNYRWNNGQKSAEIKVPVAGPKGSGLLYVNATGEDEEWTYTEMKLSLDKTAEVIDLMENVEREIAPDNY</sequence>
<dbReference type="RefSeq" id="WP_386409267.1">
    <property type="nucleotide sequence ID" value="NZ_JBHTJH010000017.1"/>
</dbReference>
<feature type="transmembrane region" description="Helical" evidence="1">
    <location>
        <begin position="20"/>
        <end position="43"/>
    </location>
</feature>
<organism evidence="2 3">
    <name type="scientific">Sungkyunkwania multivorans</name>
    <dbReference type="NCBI Taxonomy" id="1173618"/>
    <lineage>
        <taxon>Bacteria</taxon>
        <taxon>Pseudomonadati</taxon>
        <taxon>Bacteroidota</taxon>
        <taxon>Flavobacteriia</taxon>
        <taxon>Flavobacteriales</taxon>
        <taxon>Flavobacteriaceae</taxon>
        <taxon>Sungkyunkwania</taxon>
    </lineage>
</organism>
<proteinExistence type="predicted"/>
<dbReference type="Pfam" id="PF08695">
    <property type="entry name" value="Coa1"/>
    <property type="match status" value="1"/>
</dbReference>
<dbReference type="InterPro" id="IPR014807">
    <property type="entry name" value="Coa1"/>
</dbReference>
<name>A0ABW3D3C4_9FLAO</name>
<reference evidence="3" key="1">
    <citation type="journal article" date="2019" name="Int. J. Syst. Evol. Microbiol.">
        <title>The Global Catalogue of Microorganisms (GCM) 10K type strain sequencing project: providing services to taxonomists for standard genome sequencing and annotation.</title>
        <authorList>
            <consortium name="The Broad Institute Genomics Platform"/>
            <consortium name="The Broad Institute Genome Sequencing Center for Infectious Disease"/>
            <person name="Wu L."/>
            <person name="Ma J."/>
        </authorList>
    </citation>
    <scope>NUCLEOTIDE SEQUENCE [LARGE SCALE GENOMIC DNA]</scope>
    <source>
        <strain evidence="3">CCUG 62952</strain>
    </source>
</reference>
<accession>A0ABW3D3C4</accession>
<dbReference type="PANTHER" id="PTHR47148:SF1">
    <property type="entry name" value="CYTOCHROME C OXIDASE ASSEMBLY FACTOR 1 HOMOLOG"/>
    <property type="match status" value="1"/>
</dbReference>
<evidence type="ECO:0000313" key="3">
    <source>
        <dbReference type="Proteomes" id="UP001596978"/>
    </source>
</evidence>